<dbReference type="PANTHER" id="PTHR36512">
    <property type="entry name" value="D-AMINOPEPTIDASE"/>
    <property type="match status" value="1"/>
</dbReference>
<dbReference type="GO" id="GO:0004177">
    <property type="term" value="F:aminopeptidase activity"/>
    <property type="evidence" value="ECO:0007669"/>
    <property type="project" value="TreeGrafter"/>
</dbReference>
<dbReference type="Proteomes" id="UP001108123">
    <property type="component" value="Unassembled WGS sequence"/>
</dbReference>
<name>A0A9Q4FLY1_9FIRM</name>
<dbReference type="InterPro" id="IPR005321">
    <property type="entry name" value="Peptidase_S58_DmpA"/>
</dbReference>
<gene>
    <name evidence="2" type="ORF">L0P62_07700</name>
</gene>
<protein>
    <submittedName>
        <fullName evidence="2">P1 family peptidase</fullName>
    </submittedName>
</protein>
<keyword evidence="3" id="KW-1185">Reference proteome</keyword>
<dbReference type="Pfam" id="PF03576">
    <property type="entry name" value="Peptidase_S58"/>
    <property type="match status" value="1"/>
</dbReference>
<dbReference type="PANTHER" id="PTHR36512:SF3">
    <property type="entry name" value="BLR5678 PROTEIN"/>
    <property type="match status" value="1"/>
</dbReference>
<organism evidence="2 3">
    <name type="scientific">Anaerosalibacter bizertensis</name>
    <dbReference type="NCBI Taxonomy" id="932217"/>
    <lineage>
        <taxon>Bacteria</taxon>
        <taxon>Bacillati</taxon>
        <taxon>Bacillota</taxon>
        <taxon>Tissierellia</taxon>
        <taxon>Tissierellales</taxon>
        <taxon>Sporanaerobacteraceae</taxon>
        <taxon>Anaerosalibacter</taxon>
    </lineage>
</organism>
<reference evidence="2" key="1">
    <citation type="submission" date="2022-01" db="EMBL/GenBank/DDBJ databases">
        <title>Collection of gut derived symbiotic bacterial strains cultured from healthy donors.</title>
        <authorList>
            <person name="Lin H."/>
            <person name="Kohout C."/>
            <person name="Waligurski E."/>
            <person name="Pamer E.G."/>
        </authorList>
    </citation>
    <scope>NUCLEOTIDE SEQUENCE</scope>
    <source>
        <strain evidence="2">MSK.14.39</strain>
    </source>
</reference>
<accession>A0A9Q4FLY1</accession>
<dbReference type="AlphaFoldDB" id="A0A9Q4FLY1"/>
<dbReference type="SUPFAM" id="SSF56266">
    <property type="entry name" value="DmpA/ArgJ-like"/>
    <property type="match status" value="1"/>
</dbReference>
<dbReference type="InterPro" id="IPR016117">
    <property type="entry name" value="ArgJ-like_dom_sf"/>
</dbReference>
<evidence type="ECO:0000313" key="3">
    <source>
        <dbReference type="Proteomes" id="UP001108123"/>
    </source>
</evidence>
<comment type="caution">
    <text evidence="2">The sequence shown here is derived from an EMBL/GenBank/DDBJ whole genome shotgun (WGS) entry which is preliminary data.</text>
</comment>
<comment type="similarity">
    <text evidence="1">Belongs to the peptidase S58 family.</text>
</comment>
<dbReference type="RefSeq" id="WP_226808398.1">
    <property type="nucleotide sequence ID" value="NZ_JAJBNW010000055.1"/>
</dbReference>
<proteinExistence type="inferred from homology"/>
<sequence length="66" mass="7252">MKNQKRIRDFSITIGEMKTGKYNSITDVPGVKVGHSTLNEGDIKTGVTAILPHDGNTVYSLSTFRI</sequence>
<dbReference type="Gene3D" id="3.60.70.12">
    <property type="entry name" value="L-amino peptidase D-ALA esterase/amidase"/>
    <property type="match status" value="1"/>
</dbReference>
<dbReference type="EMBL" id="JAKNID010000027">
    <property type="protein sequence ID" value="MCG4565328.1"/>
    <property type="molecule type" value="Genomic_DNA"/>
</dbReference>
<evidence type="ECO:0000256" key="1">
    <source>
        <dbReference type="ARBA" id="ARBA00007068"/>
    </source>
</evidence>
<evidence type="ECO:0000313" key="2">
    <source>
        <dbReference type="EMBL" id="MCG4565328.1"/>
    </source>
</evidence>